<organism evidence="3 4">
    <name type="scientific">Neurospora crassa (strain ATCC 24698 / 74-OR23-1A / CBS 708.71 / DSM 1257 / FGSC 987)</name>
    <dbReference type="NCBI Taxonomy" id="367110"/>
    <lineage>
        <taxon>Eukaryota</taxon>
        <taxon>Fungi</taxon>
        <taxon>Dikarya</taxon>
        <taxon>Ascomycota</taxon>
        <taxon>Pezizomycotina</taxon>
        <taxon>Sordariomycetes</taxon>
        <taxon>Sordariomycetidae</taxon>
        <taxon>Sordariales</taxon>
        <taxon>Sordariaceae</taxon>
        <taxon>Neurospora</taxon>
    </lineage>
</organism>
<feature type="region of interest" description="Disordered" evidence="1">
    <location>
        <begin position="184"/>
        <end position="218"/>
    </location>
</feature>
<gene>
    <name evidence="3" type="ORF">NCU05827</name>
</gene>
<evidence type="ECO:0000313" key="3">
    <source>
        <dbReference type="EMBL" id="EAA30851.2"/>
    </source>
</evidence>
<dbReference type="HOGENOM" id="CLU_1661882_0_0_1"/>
<dbReference type="InParanoid" id="Q7S5L6"/>
<dbReference type="PaxDb" id="5141-EFNCRP00000005813"/>
<evidence type="ECO:0000256" key="2">
    <source>
        <dbReference type="SAM" id="Phobius"/>
    </source>
</evidence>
<reference evidence="3 4" key="1">
    <citation type="journal article" date="2003" name="Nature">
        <title>The genome sequence of the filamentous fungus Neurospora crassa.</title>
        <authorList>
            <person name="Galagan J.E."/>
            <person name="Calvo S.E."/>
            <person name="Borkovich K.A."/>
            <person name="Selker E.U."/>
            <person name="Read N.D."/>
            <person name="Jaffe D."/>
            <person name="FitzHugh W."/>
            <person name="Ma L.J."/>
            <person name="Smirnov S."/>
            <person name="Purcell S."/>
            <person name="Rehman B."/>
            <person name="Elkins T."/>
            <person name="Engels R."/>
            <person name="Wang S."/>
            <person name="Nielsen C.B."/>
            <person name="Butler J."/>
            <person name="Endrizzi M."/>
            <person name="Qui D."/>
            <person name="Ianakiev P."/>
            <person name="Bell-Pedersen D."/>
            <person name="Nelson M.A."/>
            <person name="Werner-Washburne M."/>
            <person name="Selitrennikoff C.P."/>
            <person name="Kinsey J.A."/>
            <person name="Braun E.L."/>
            <person name="Zelter A."/>
            <person name="Schulte U."/>
            <person name="Kothe G.O."/>
            <person name="Jedd G."/>
            <person name="Mewes W."/>
            <person name="Staben C."/>
            <person name="Marcotte E."/>
            <person name="Greenberg D."/>
            <person name="Roy A."/>
            <person name="Foley K."/>
            <person name="Naylor J."/>
            <person name="Stange-Thomann N."/>
            <person name="Barrett R."/>
            <person name="Gnerre S."/>
            <person name="Kamal M."/>
            <person name="Kamvysselis M."/>
            <person name="Mauceli E."/>
            <person name="Bielke C."/>
            <person name="Rudd S."/>
            <person name="Frishman D."/>
            <person name="Krystofova S."/>
            <person name="Rasmussen C."/>
            <person name="Metzenberg R.L."/>
            <person name="Perkins D.D."/>
            <person name="Kroken S."/>
            <person name="Cogoni C."/>
            <person name="Macino G."/>
            <person name="Catcheside D."/>
            <person name="Li W."/>
            <person name="Pratt R.J."/>
            <person name="Osmani S.A."/>
            <person name="DeSouza C.P."/>
            <person name="Glass L."/>
            <person name="Orbach M.J."/>
            <person name="Berglund J.A."/>
            <person name="Voelker R."/>
            <person name="Yarden O."/>
            <person name="Plamann M."/>
            <person name="Seiler S."/>
            <person name="Dunlap J."/>
            <person name="Radford A."/>
            <person name="Aramayo R."/>
            <person name="Natvig D.O."/>
            <person name="Alex L.A."/>
            <person name="Mannhaupt G."/>
            <person name="Ebbole D.J."/>
            <person name="Freitag M."/>
            <person name="Paulsen I."/>
            <person name="Sachs M.S."/>
            <person name="Lander E.S."/>
            <person name="Nusbaum C."/>
            <person name="Birren B."/>
        </authorList>
    </citation>
    <scope>NUCLEOTIDE SEQUENCE [LARGE SCALE GENOMIC DNA]</scope>
    <source>
        <strain evidence="4">ATCC 24698 / 74-OR23-1A / CBS 708.71 / DSM 1257 / FGSC 987</strain>
    </source>
</reference>
<dbReference type="VEuPathDB" id="FungiDB:NCU05827"/>
<feature type="compositionally biased region" description="Low complexity" evidence="1">
    <location>
        <begin position="192"/>
        <end position="209"/>
    </location>
</feature>
<dbReference type="EMBL" id="CM002242">
    <property type="protein sequence ID" value="EAA30851.2"/>
    <property type="molecule type" value="Genomic_DNA"/>
</dbReference>
<feature type="transmembrane region" description="Helical" evidence="2">
    <location>
        <begin position="107"/>
        <end position="129"/>
    </location>
</feature>
<dbReference type="KEGG" id="ncr:NCU05827"/>
<dbReference type="RefSeq" id="XP_960087.2">
    <property type="nucleotide sequence ID" value="XM_954994.2"/>
</dbReference>
<evidence type="ECO:0000256" key="1">
    <source>
        <dbReference type="SAM" id="MobiDB-lite"/>
    </source>
</evidence>
<dbReference type="SMR" id="Q7S5L6"/>
<dbReference type="GeneID" id="3876234"/>
<dbReference type="OrthoDB" id="10339228at2759"/>
<name>Q7S5L6_NEUCR</name>
<proteinExistence type="predicted"/>
<dbReference type="Proteomes" id="UP000001805">
    <property type="component" value="Chromosome 7, Linkage Group VII"/>
</dbReference>
<keyword evidence="2" id="KW-0812">Transmembrane</keyword>
<accession>Q7S5L6</accession>
<keyword evidence="4" id="KW-1185">Reference proteome</keyword>
<dbReference type="AlphaFoldDB" id="Q7S5L6"/>
<evidence type="ECO:0000313" key="4">
    <source>
        <dbReference type="Proteomes" id="UP000001805"/>
    </source>
</evidence>
<protein>
    <submittedName>
        <fullName evidence="3">Uncharacterized protein</fullName>
    </submittedName>
</protein>
<sequence length="218" mass="24572">MDRRVFIWPTYRQLLSQLFRGCGHKSSKKKRKERSFYHPFCSAGSHATLAYRNNPMKYDKKMSSLTTTQILLASCLWSSLTLALALPNRSPQTDILSTRSKPPSLQSSWNIMGALFPCVLIIIAVYFLAERCYVRVNRGFDHVEAPQWTSANLGEDGPDYQVMWLSNFLGVMVTRDREIVGMARRQHPEEQSSSGTSVTSTSSASSNAVPVPPTVYAW</sequence>
<keyword evidence="2" id="KW-0472">Membrane</keyword>
<feature type="transmembrane region" description="Helical" evidence="2">
    <location>
        <begin position="70"/>
        <end position="87"/>
    </location>
</feature>
<keyword evidence="2" id="KW-1133">Transmembrane helix</keyword>